<feature type="domain" description="G-protein coupled receptors family 1 profile" evidence="11">
    <location>
        <begin position="23"/>
        <end position="305"/>
    </location>
</feature>
<dbReference type="Proteomes" id="UP000579406">
    <property type="component" value="Unassembled WGS sequence"/>
</dbReference>
<evidence type="ECO:0000256" key="1">
    <source>
        <dbReference type="ARBA" id="ARBA00004651"/>
    </source>
</evidence>
<feature type="non-terminal residue" evidence="12">
    <location>
        <position position="1"/>
    </location>
</feature>
<dbReference type="EMBL" id="VWZY01008270">
    <property type="protein sequence ID" value="NXI56030.1"/>
    <property type="molecule type" value="Genomic_DNA"/>
</dbReference>
<feature type="transmembrane region" description="Helical" evidence="10">
    <location>
        <begin position="250"/>
        <end position="269"/>
    </location>
</feature>
<dbReference type="AlphaFoldDB" id="A0A7K9U6L1"/>
<evidence type="ECO:0000256" key="3">
    <source>
        <dbReference type="ARBA" id="ARBA00022692"/>
    </source>
</evidence>
<gene>
    <name evidence="12" type="primary">Gprx</name>
    <name evidence="12" type="ORF">CHLAEN_R05249</name>
</gene>
<feature type="transmembrane region" description="Helical" evidence="10">
    <location>
        <begin position="169"/>
        <end position="194"/>
    </location>
</feature>
<keyword evidence="5 9" id="KW-0297">G-protein coupled receptor</keyword>
<keyword evidence="7 9" id="KW-0675">Receptor</keyword>
<keyword evidence="8 9" id="KW-0807">Transducer</keyword>
<comment type="subcellular location">
    <subcellularLocation>
        <location evidence="1">Cell membrane</location>
        <topology evidence="1">Multi-pass membrane protein</topology>
    </subcellularLocation>
</comment>
<evidence type="ECO:0000256" key="7">
    <source>
        <dbReference type="ARBA" id="ARBA00023170"/>
    </source>
</evidence>
<dbReference type="GO" id="GO:0005886">
    <property type="term" value="C:plasma membrane"/>
    <property type="evidence" value="ECO:0007669"/>
    <property type="project" value="UniProtKB-SubCell"/>
</dbReference>
<feature type="transmembrane region" description="Helical" evidence="10">
    <location>
        <begin position="6"/>
        <end position="31"/>
    </location>
</feature>
<dbReference type="Pfam" id="PF00001">
    <property type="entry name" value="7tm_1"/>
    <property type="match status" value="1"/>
</dbReference>
<feature type="non-terminal residue" evidence="12">
    <location>
        <position position="388"/>
    </location>
</feature>
<evidence type="ECO:0000256" key="2">
    <source>
        <dbReference type="ARBA" id="ARBA00022475"/>
    </source>
</evidence>
<dbReference type="PANTHER" id="PTHR22752:SF11">
    <property type="entry name" value="G-PROTEIN COUPLED RECEPTOR 62"/>
    <property type="match status" value="1"/>
</dbReference>
<evidence type="ECO:0000256" key="4">
    <source>
        <dbReference type="ARBA" id="ARBA00022989"/>
    </source>
</evidence>
<evidence type="ECO:0000313" key="13">
    <source>
        <dbReference type="Proteomes" id="UP000579406"/>
    </source>
</evidence>
<feature type="transmembrane region" description="Helical" evidence="10">
    <location>
        <begin position="122"/>
        <end position="143"/>
    </location>
</feature>
<protein>
    <submittedName>
        <fullName evidence="12">GPRX protein</fullName>
    </submittedName>
</protein>
<dbReference type="CDD" id="cd15220">
    <property type="entry name" value="7tmA_GPR61_GPR62-like"/>
    <property type="match status" value="1"/>
</dbReference>
<organism evidence="12 13">
    <name type="scientific">Chloroceryle aenea</name>
    <name type="common">American pygmy kingfisher</name>
    <dbReference type="NCBI Taxonomy" id="176938"/>
    <lineage>
        <taxon>Eukaryota</taxon>
        <taxon>Metazoa</taxon>
        <taxon>Chordata</taxon>
        <taxon>Craniata</taxon>
        <taxon>Vertebrata</taxon>
        <taxon>Euteleostomi</taxon>
        <taxon>Archelosauria</taxon>
        <taxon>Archosauria</taxon>
        <taxon>Dinosauria</taxon>
        <taxon>Saurischia</taxon>
        <taxon>Theropoda</taxon>
        <taxon>Coelurosauria</taxon>
        <taxon>Aves</taxon>
        <taxon>Neognathae</taxon>
        <taxon>Neoaves</taxon>
        <taxon>Telluraves</taxon>
        <taxon>Coraciimorphae</taxon>
        <taxon>Coraciiformes</taxon>
        <taxon>Cerylidae</taxon>
        <taxon>Chloroceryle</taxon>
    </lineage>
</organism>
<evidence type="ECO:0000256" key="6">
    <source>
        <dbReference type="ARBA" id="ARBA00023136"/>
    </source>
</evidence>
<keyword evidence="4 10" id="KW-1133">Transmembrane helix</keyword>
<dbReference type="PROSITE" id="PS50262">
    <property type="entry name" value="G_PROTEIN_RECEP_F1_2"/>
    <property type="match status" value="1"/>
</dbReference>
<name>A0A7K9U6L1_9AVES</name>
<keyword evidence="6 10" id="KW-0472">Membrane</keyword>
<dbReference type="SUPFAM" id="SSF81321">
    <property type="entry name" value="Family A G protein-coupled receptor-like"/>
    <property type="match status" value="1"/>
</dbReference>
<dbReference type="PANTHER" id="PTHR22752">
    <property type="entry name" value="G PROTEIN-COUPLED RECEPTOR"/>
    <property type="match status" value="1"/>
</dbReference>
<keyword evidence="13" id="KW-1185">Reference proteome</keyword>
<evidence type="ECO:0000256" key="10">
    <source>
        <dbReference type="SAM" id="Phobius"/>
    </source>
</evidence>
<feature type="transmembrane region" description="Helical" evidence="10">
    <location>
        <begin position="40"/>
        <end position="63"/>
    </location>
</feature>
<keyword evidence="3 9" id="KW-0812">Transmembrane</keyword>
<feature type="transmembrane region" description="Helical" evidence="10">
    <location>
        <begin position="83"/>
        <end position="102"/>
    </location>
</feature>
<evidence type="ECO:0000313" key="12">
    <source>
        <dbReference type="EMBL" id="NXI56030.1"/>
    </source>
</evidence>
<accession>A0A7K9U6L1</accession>
<evidence type="ECO:0000256" key="5">
    <source>
        <dbReference type="ARBA" id="ARBA00023040"/>
    </source>
</evidence>
<dbReference type="PROSITE" id="PS00237">
    <property type="entry name" value="G_PROTEIN_RECEP_F1_1"/>
    <property type="match status" value="1"/>
</dbReference>
<dbReference type="GO" id="GO:0005768">
    <property type="term" value="C:endosome"/>
    <property type="evidence" value="ECO:0007669"/>
    <property type="project" value="TreeGrafter"/>
</dbReference>
<sequence length="388" mass="43362">QSIAQEVVGLFCMVLLTLIALVANTVVMVVILKTPLLRKFIFVCHLCVVDLLSAIFLMPMGIISSFSCFNRVIYSIAECQALIFLNICFISASILTISIISVERYYYIVHPMRYEVKMTIRLAVAGVIFIWVKSVLITVLALVDWPQGNGATSASRCTVYWSPGANKKAFVILFSIVCFILPTIIIFAVYCSIYRVARMASLQRVPTPAQTVVPRYRSDSIASQMTIITTRILPLPRLIPERFLGSNKTILTLILIVGQFLCCWLPFFAFHLHSSVTTGSVSSGHGEMVVTWIAYSSFAINPFFYGLLNRQIRDELARLRRICLNRPLGQEICLSISEASVQENFLQFLQRATCTLETCASCTSPSPRNRLDQTKVGFPIPGQVPEES</sequence>
<reference evidence="12 13" key="1">
    <citation type="submission" date="2019-09" db="EMBL/GenBank/DDBJ databases">
        <title>Bird 10,000 Genomes (B10K) Project - Family phase.</title>
        <authorList>
            <person name="Zhang G."/>
        </authorList>
    </citation>
    <scope>NUCLEOTIDE SEQUENCE [LARGE SCALE GENOMIC DNA]</scope>
    <source>
        <strain evidence="12">B10K-DU-001-61</strain>
        <tissue evidence="12">Muscle</tissue>
    </source>
</reference>
<dbReference type="GO" id="GO:0004930">
    <property type="term" value="F:G protein-coupled receptor activity"/>
    <property type="evidence" value="ECO:0007669"/>
    <property type="project" value="UniProtKB-KW"/>
</dbReference>
<dbReference type="PRINTS" id="PR00237">
    <property type="entry name" value="GPCRRHODOPSN"/>
</dbReference>
<feature type="transmembrane region" description="Helical" evidence="10">
    <location>
        <begin position="289"/>
        <end position="308"/>
    </location>
</feature>
<dbReference type="GO" id="GO:0043235">
    <property type="term" value="C:receptor complex"/>
    <property type="evidence" value="ECO:0007669"/>
    <property type="project" value="TreeGrafter"/>
</dbReference>
<evidence type="ECO:0000256" key="8">
    <source>
        <dbReference type="ARBA" id="ARBA00023224"/>
    </source>
</evidence>
<dbReference type="InterPro" id="IPR017452">
    <property type="entry name" value="GPCR_Rhodpsn_7TM"/>
</dbReference>
<comment type="caution">
    <text evidence="12">The sequence shown here is derived from an EMBL/GenBank/DDBJ whole genome shotgun (WGS) entry which is preliminary data.</text>
</comment>
<dbReference type="Gene3D" id="1.20.1070.10">
    <property type="entry name" value="Rhodopsin 7-helix transmembrane proteins"/>
    <property type="match status" value="1"/>
</dbReference>
<evidence type="ECO:0000256" key="9">
    <source>
        <dbReference type="RuleBase" id="RU000688"/>
    </source>
</evidence>
<comment type="similarity">
    <text evidence="9">Belongs to the G-protein coupled receptor 1 family.</text>
</comment>
<evidence type="ECO:0000259" key="11">
    <source>
        <dbReference type="PROSITE" id="PS50262"/>
    </source>
</evidence>
<proteinExistence type="inferred from homology"/>
<dbReference type="OrthoDB" id="6117944at2759"/>
<keyword evidence="2" id="KW-1003">Cell membrane</keyword>
<dbReference type="InterPro" id="IPR000276">
    <property type="entry name" value="GPCR_Rhodpsn"/>
</dbReference>